<dbReference type="PATRIC" id="fig|999434.4.peg.6"/>
<comment type="caution">
    <text evidence="1">The sequence shown here is derived from an EMBL/GenBank/DDBJ whole genome shotgun (WGS) entry which is preliminary data.</text>
</comment>
<dbReference type="PROSITE" id="PS51257">
    <property type="entry name" value="PROKAR_LIPOPROTEIN"/>
    <property type="match status" value="1"/>
</dbReference>
<accession>A0A0F6MSS0</accession>
<dbReference type="EMBL" id="AGDY01000001">
    <property type="protein sequence ID" value="EMB24776.1"/>
    <property type="molecule type" value="Genomic_DNA"/>
</dbReference>
<organism evidence="1">
    <name type="scientific">Treponema denticola OTK</name>
    <dbReference type="NCBI Taxonomy" id="999434"/>
    <lineage>
        <taxon>Bacteria</taxon>
        <taxon>Pseudomonadati</taxon>
        <taxon>Spirochaetota</taxon>
        <taxon>Spirochaetia</taxon>
        <taxon>Spirochaetales</taxon>
        <taxon>Treponemataceae</taxon>
        <taxon>Treponema</taxon>
    </lineage>
</organism>
<dbReference type="RefSeq" id="WP_002689939.1">
    <property type="nucleotide sequence ID" value="NZ_CM001797.1"/>
</dbReference>
<evidence type="ECO:0008006" key="2">
    <source>
        <dbReference type="Google" id="ProtNLM"/>
    </source>
</evidence>
<gene>
    <name evidence="1" type="ORF">HMPREF9723_00007</name>
</gene>
<proteinExistence type="predicted"/>
<protein>
    <recommendedName>
        <fullName evidence="2">Lipoprotein</fullName>
    </recommendedName>
</protein>
<dbReference type="HOGENOM" id="CLU_1721545_0_0_12"/>
<evidence type="ECO:0000313" key="1">
    <source>
        <dbReference type="EMBL" id="EMB24776.1"/>
    </source>
</evidence>
<dbReference type="Proteomes" id="UP000011701">
    <property type="component" value="Chromosome"/>
</dbReference>
<sequence length="152" mass="17669">MKRKSLYVIIIALFFVGCSEQNLKTVNLSNDCKLNYIIDGNRVVNIEIIQSGEKIILYLPKQNEMLFSLSDSDKKCNVILSDDFYTVEISNGPNNICRLNKNSNNSSFDFIVNDDYRTVVQYDINNKISEHYEILENKEYFYRVGEEGLLQK</sequence>
<dbReference type="AlphaFoldDB" id="A0A0F6MSS0"/>
<reference evidence="1" key="1">
    <citation type="submission" date="2012-01" db="EMBL/GenBank/DDBJ databases">
        <title>The Genome Sequence of Treponema denticola OTK.</title>
        <authorList>
            <consortium name="The Broad Institute Genome Sequencing Platform"/>
            <person name="Earl A."/>
            <person name="Ward D."/>
            <person name="Feldgarden M."/>
            <person name="Gevers D."/>
            <person name="Blanton J.M."/>
            <person name="Fenno C.J."/>
            <person name="Baranova O.V."/>
            <person name="Mathney J."/>
            <person name="Dewhirst F.E."/>
            <person name="Izard J."/>
            <person name="Young S.K."/>
            <person name="Zeng Q."/>
            <person name="Gargeya S."/>
            <person name="Fitzgerald M."/>
            <person name="Haas B."/>
            <person name="Abouelleil A."/>
            <person name="Alvarado L."/>
            <person name="Arachchi H.M."/>
            <person name="Berlin A."/>
            <person name="Chapman S.B."/>
            <person name="Gearin G."/>
            <person name="Goldberg J."/>
            <person name="Griggs A."/>
            <person name="Gujja S."/>
            <person name="Hansen M."/>
            <person name="Heiman D."/>
            <person name="Howarth C."/>
            <person name="Larimer J."/>
            <person name="Lui A."/>
            <person name="MacDonald P.J.P."/>
            <person name="McCowen C."/>
            <person name="Montmayeur A."/>
            <person name="Murphy C."/>
            <person name="Neiman D."/>
            <person name="Pearson M."/>
            <person name="Priest M."/>
            <person name="Roberts A."/>
            <person name="Saif S."/>
            <person name="Shea T."/>
            <person name="Sisk P."/>
            <person name="Stolte C."/>
            <person name="Sykes S."/>
            <person name="Wortman J."/>
            <person name="Nusbaum C."/>
            <person name="Birren B."/>
        </authorList>
    </citation>
    <scope>NUCLEOTIDE SEQUENCE [LARGE SCALE GENOMIC DNA]</scope>
    <source>
        <strain evidence="1">OTK</strain>
    </source>
</reference>
<name>A0A0F6MSS0_TREDN</name>